<evidence type="ECO:0000256" key="8">
    <source>
        <dbReference type="ARBA" id="ARBA00023306"/>
    </source>
</evidence>
<evidence type="ECO:0000256" key="6">
    <source>
        <dbReference type="ARBA" id="ARBA00022960"/>
    </source>
</evidence>
<dbReference type="NCBIfam" id="NF006873">
    <property type="entry name" value="PRK09369.1"/>
    <property type="match status" value="1"/>
</dbReference>
<keyword evidence="6" id="KW-0133">Cell shape</keyword>
<keyword evidence="7" id="KW-0573">Peptidoglycan synthesis</keyword>
<evidence type="ECO:0000256" key="12">
    <source>
        <dbReference type="ARBA" id="ARBA00039754"/>
    </source>
</evidence>
<evidence type="ECO:0000313" key="18">
    <source>
        <dbReference type="Proteomes" id="UP000679848"/>
    </source>
</evidence>
<dbReference type="SUPFAM" id="SSF55205">
    <property type="entry name" value="EPT/RTPC-like"/>
    <property type="match status" value="1"/>
</dbReference>
<dbReference type="Gene3D" id="3.65.10.10">
    <property type="entry name" value="Enolpyruvate transferase domain"/>
    <property type="match status" value="2"/>
</dbReference>
<evidence type="ECO:0000256" key="11">
    <source>
        <dbReference type="ARBA" id="ARBA00039108"/>
    </source>
</evidence>
<comment type="pathway">
    <text evidence="2">Cell wall biogenesis; peptidoglycan biosynthesis.</text>
</comment>
<dbReference type="Proteomes" id="UP000679848">
    <property type="component" value="Chromosome"/>
</dbReference>
<reference evidence="17" key="1">
    <citation type="submission" date="2020-09" db="EMBL/GenBank/DDBJ databases">
        <title>New species isolated from human feces.</title>
        <authorList>
            <person name="Kitahara M."/>
            <person name="Shigeno Y."/>
            <person name="Shime M."/>
            <person name="Matsumoto Y."/>
            <person name="Nakamura S."/>
            <person name="Motooka D."/>
            <person name="Fukuoka S."/>
            <person name="Nishikawa H."/>
            <person name="Benno Y."/>
        </authorList>
    </citation>
    <scope>NUCLEOTIDE SEQUENCE</scope>
    <source>
        <strain evidence="17">MM59</strain>
    </source>
</reference>
<evidence type="ECO:0000256" key="5">
    <source>
        <dbReference type="ARBA" id="ARBA00022679"/>
    </source>
</evidence>
<dbReference type="InterPro" id="IPR050068">
    <property type="entry name" value="MurA_subfamily"/>
</dbReference>
<dbReference type="KEGG" id="pfaa:MM59RIKEN_03990"/>
<dbReference type="PANTHER" id="PTHR43783:SF1">
    <property type="entry name" value="UDP-N-ACETYLGLUCOSAMINE 1-CARBOXYVINYLTRANSFERASE"/>
    <property type="match status" value="1"/>
</dbReference>
<evidence type="ECO:0000256" key="4">
    <source>
        <dbReference type="ARBA" id="ARBA00022618"/>
    </source>
</evidence>
<dbReference type="InterPro" id="IPR036968">
    <property type="entry name" value="Enolpyruvate_Tfrase_sf"/>
</dbReference>
<sequence length="288" mass="30412">MRTLGAEIDDTGGMLHCRAARLRGREIVLSLPSVGATENLMLAACGAEGTTSICNAAREPEITDLQNFLNACGARVSGAGSTTVVIEGGHKLHGCTYTVMPDRIVAGTYLCAAAAAGGTVLLQGAREQHLATVTAVLREAGCDIVSDSAGIACVCRRRLRAVRPVRTAPYPGFPTDAQAILMAALLRSRGATVFEENIFENRYRHVDELARMGADIQVSGRTAVVTGVETLRGAPVRCTDLRGGAALCVAALAAEGETRIAEIGHIDRGYERIERDLRALGAEIERIE</sequence>
<dbReference type="GO" id="GO:0071555">
    <property type="term" value="P:cell wall organization"/>
    <property type="evidence" value="ECO:0007669"/>
    <property type="project" value="UniProtKB-KW"/>
</dbReference>
<comment type="similarity">
    <text evidence="10">Belongs to the EPSP synthase family. MurA subfamily.</text>
</comment>
<dbReference type="GO" id="GO:0009252">
    <property type="term" value="P:peptidoglycan biosynthetic process"/>
    <property type="evidence" value="ECO:0007669"/>
    <property type="project" value="UniProtKB-KW"/>
</dbReference>
<comment type="subcellular location">
    <subcellularLocation>
        <location evidence="1">Cytoplasm</location>
    </subcellularLocation>
</comment>
<dbReference type="EMBL" id="AP023420">
    <property type="protein sequence ID" value="BCK83080.1"/>
    <property type="molecule type" value="Genomic_DNA"/>
</dbReference>
<evidence type="ECO:0000256" key="9">
    <source>
        <dbReference type="ARBA" id="ARBA00023316"/>
    </source>
</evidence>
<dbReference type="InterPro" id="IPR001986">
    <property type="entry name" value="Enolpyruvate_Tfrase_dom"/>
</dbReference>
<evidence type="ECO:0000256" key="13">
    <source>
        <dbReference type="ARBA" id="ARBA00042443"/>
    </source>
</evidence>
<evidence type="ECO:0000256" key="10">
    <source>
        <dbReference type="ARBA" id="ARBA00038367"/>
    </source>
</evidence>
<protein>
    <recommendedName>
        <fullName evidence="12">UDP-N-acetylglucosamine 1-carboxyvinyltransferase</fullName>
        <ecNumber evidence="11">2.5.1.7</ecNumber>
    </recommendedName>
    <alternativeName>
        <fullName evidence="13">Enoylpyruvate transferase</fullName>
    </alternativeName>
    <alternativeName>
        <fullName evidence="14">UDP-N-acetylglucosamine enolpyruvyl transferase</fullName>
    </alternativeName>
</protein>
<evidence type="ECO:0000256" key="2">
    <source>
        <dbReference type="ARBA" id="ARBA00004752"/>
    </source>
</evidence>
<dbReference type="PANTHER" id="PTHR43783">
    <property type="entry name" value="UDP-N-ACETYLGLUCOSAMINE 1-CARBOXYVINYLTRANSFERASE"/>
    <property type="match status" value="1"/>
</dbReference>
<keyword evidence="9" id="KW-0961">Cell wall biogenesis/degradation</keyword>
<evidence type="ECO:0000256" key="14">
    <source>
        <dbReference type="ARBA" id="ARBA00042842"/>
    </source>
</evidence>
<comment type="catalytic activity">
    <reaction evidence="15">
        <text>phosphoenolpyruvate + UDP-N-acetyl-alpha-D-glucosamine = UDP-N-acetyl-3-O-(1-carboxyvinyl)-alpha-D-glucosamine + phosphate</text>
        <dbReference type="Rhea" id="RHEA:18681"/>
        <dbReference type="ChEBI" id="CHEBI:43474"/>
        <dbReference type="ChEBI" id="CHEBI:57705"/>
        <dbReference type="ChEBI" id="CHEBI:58702"/>
        <dbReference type="ChEBI" id="CHEBI:68483"/>
        <dbReference type="EC" id="2.5.1.7"/>
    </reaction>
</comment>
<dbReference type="GO" id="GO:0008760">
    <property type="term" value="F:UDP-N-acetylglucosamine 1-carboxyvinyltransferase activity"/>
    <property type="evidence" value="ECO:0007669"/>
    <property type="project" value="UniProtKB-EC"/>
</dbReference>
<dbReference type="Pfam" id="PF00275">
    <property type="entry name" value="EPSP_synthase"/>
    <property type="match status" value="1"/>
</dbReference>
<evidence type="ECO:0000256" key="7">
    <source>
        <dbReference type="ARBA" id="ARBA00022984"/>
    </source>
</evidence>
<evidence type="ECO:0000256" key="3">
    <source>
        <dbReference type="ARBA" id="ARBA00022490"/>
    </source>
</evidence>
<dbReference type="EC" id="2.5.1.7" evidence="11"/>
<evidence type="ECO:0000256" key="1">
    <source>
        <dbReference type="ARBA" id="ARBA00004496"/>
    </source>
</evidence>
<gene>
    <name evidence="17" type="ORF">MM59RIKEN_03990</name>
</gene>
<dbReference type="AlphaFoldDB" id="A0A810Q4T0"/>
<dbReference type="InterPro" id="IPR013792">
    <property type="entry name" value="RNA3'P_cycl/enolpyr_Trfase_a/b"/>
</dbReference>
<dbReference type="GO" id="GO:0008360">
    <property type="term" value="P:regulation of cell shape"/>
    <property type="evidence" value="ECO:0007669"/>
    <property type="project" value="UniProtKB-KW"/>
</dbReference>
<evidence type="ECO:0000313" key="17">
    <source>
        <dbReference type="EMBL" id="BCK83080.1"/>
    </source>
</evidence>
<organism evidence="17 18">
    <name type="scientific">Pusillibacter faecalis</name>
    <dbReference type="NCBI Taxonomy" id="2714358"/>
    <lineage>
        <taxon>Bacteria</taxon>
        <taxon>Bacillati</taxon>
        <taxon>Bacillota</taxon>
        <taxon>Clostridia</taxon>
        <taxon>Eubacteriales</taxon>
        <taxon>Oscillospiraceae</taxon>
        <taxon>Pusillibacter</taxon>
    </lineage>
</organism>
<keyword evidence="8" id="KW-0131">Cell cycle</keyword>
<keyword evidence="5" id="KW-0808">Transferase</keyword>
<keyword evidence="3" id="KW-0963">Cytoplasm</keyword>
<keyword evidence="18" id="KW-1185">Reference proteome</keyword>
<feature type="domain" description="Enolpyruvate transferase" evidence="16">
    <location>
        <begin position="2"/>
        <end position="277"/>
    </location>
</feature>
<dbReference type="GO" id="GO:0051301">
    <property type="term" value="P:cell division"/>
    <property type="evidence" value="ECO:0007669"/>
    <property type="project" value="UniProtKB-KW"/>
</dbReference>
<dbReference type="GO" id="GO:0005737">
    <property type="term" value="C:cytoplasm"/>
    <property type="evidence" value="ECO:0007669"/>
    <property type="project" value="UniProtKB-SubCell"/>
</dbReference>
<keyword evidence="4" id="KW-0132">Cell division</keyword>
<evidence type="ECO:0000259" key="16">
    <source>
        <dbReference type="Pfam" id="PF00275"/>
    </source>
</evidence>
<name>A0A810Q4T0_9FIRM</name>
<proteinExistence type="inferred from homology"/>
<accession>A0A810Q4T0</accession>
<evidence type="ECO:0000256" key="15">
    <source>
        <dbReference type="ARBA" id="ARBA00047527"/>
    </source>
</evidence>